<dbReference type="EMBL" id="GHES01018647">
    <property type="protein sequence ID" value="MPA49206.1"/>
    <property type="molecule type" value="Transcribed_RNA"/>
</dbReference>
<evidence type="ECO:0000259" key="7">
    <source>
        <dbReference type="Pfam" id="PF00582"/>
    </source>
</evidence>
<feature type="transmembrane region" description="Helical" evidence="6">
    <location>
        <begin position="391"/>
        <end position="412"/>
    </location>
</feature>
<feature type="domain" description="UspA" evidence="7">
    <location>
        <begin position="10"/>
        <end position="138"/>
    </location>
</feature>
<dbReference type="EMBL" id="GHES01018645">
    <property type="protein sequence ID" value="MPA49204.1"/>
    <property type="molecule type" value="Transcribed_RNA"/>
</dbReference>
<feature type="coiled-coil region" evidence="4">
    <location>
        <begin position="278"/>
        <end position="379"/>
    </location>
</feature>
<dbReference type="Gene3D" id="3.40.50.620">
    <property type="entry name" value="HUPs"/>
    <property type="match status" value="1"/>
</dbReference>
<evidence type="ECO:0000313" key="8">
    <source>
        <dbReference type="EMBL" id="MPA49204.1"/>
    </source>
</evidence>
<dbReference type="Pfam" id="PF00582">
    <property type="entry name" value="Usp"/>
    <property type="match status" value="1"/>
</dbReference>
<evidence type="ECO:0000256" key="5">
    <source>
        <dbReference type="SAM" id="MobiDB-lite"/>
    </source>
</evidence>
<protein>
    <recommendedName>
        <fullName evidence="2">RING-type E3 ubiquitin transferase</fullName>
        <ecNumber evidence="2">2.3.2.27</ecNumber>
    </recommendedName>
</protein>
<evidence type="ECO:0000256" key="1">
    <source>
        <dbReference type="ARBA" id="ARBA00000900"/>
    </source>
</evidence>
<dbReference type="PANTHER" id="PTHR45647:SF143">
    <property type="entry name" value="U-BOX DOMAIN-CONTAINING PROTEIN 35-LIKE ISOFORM X1"/>
    <property type="match status" value="1"/>
</dbReference>
<keyword evidence="9" id="KW-0560">Oxidoreductase</keyword>
<evidence type="ECO:0000256" key="6">
    <source>
        <dbReference type="SAM" id="Phobius"/>
    </source>
</evidence>
<comment type="catalytic activity">
    <reaction evidence="1">
        <text>S-ubiquitinyl-[E2 ubiquitin-conjugating enzyme]-L-cysteine + [acceptor protein]-L-lysine = [E2 ubiquitin-conjugating enzyme]-L-cysteine + N(6)-ubiquitinyl-[acceptor protein]-L-lysine.</text>
        <dbReference type="EC" id="2.3.2.27"/>
    </reaction>
</comment>
<dbReference type="CDD" id="cd01989">
    <property type="entry name" value="USP_STK_Ubox_N"/>
    <property type="match status" value="1"/>
</dbReference>
<reference evidence="9" key="1">
    <citation type="submission" date="2019-08" db="EMBL/GenBank/DDBJ databases">
        <title>Reference gene set and small RNA set construction with multiple tissues from Davidia involucrata Baill.</title>
        <authorList>
            <person name="Yang H."/>
            <person name="Zhou C."/>
            <person name="Li G."/>
            <person name="Wang J."/>
            <person name="Gao P."/>
            <person name="Wang M."/>
            <person name="Wang R."/>
            <person name="Zhao Y."/>
        </authorList>
    </citation>
    <scope>NUCLEOTIDE SEQUENCE</scope>
    <source>
        <tissue evidence="9">Mixed with DoveR01_LX</tissue>
    </source>
</reference>
<organism evidence="9">
    <name type="scientific">Davidia involucrata</name>
    <name type="common">Dove tree</name>
    <dbReference type="NCBI Taxonomy" id="16924"/>
    <lineage>
        <taxon>Eukaryota</taxon>
        <taxon>Viridiplantae</taxon>
        <taxon>Streptophyta</taxon>
        <taxon>Embryophyta</taxon>
        <taxon>Tracheophyta</taxon>
        <taxon>Spermatophyta</taxon>
        <taxon>Magnoliopsida</taxon>
        <taxon>eudicotyledons</taxon>
        <taxon>Gunneridae</taxon>
        <taxon>Pentapetalae</taxon>
        <taxon>asterids</taxon>
        <taxon>Cornales</taxon>
        <taxon>Nyssaceae</taxon>
        <taxon>Davidia</taxon>
    </lineage>
</organism>
<proteinExistence type="predicted"/>
<evidence type="ECO:0000256" key="3">
    <source>
        <dbReference type="ARBA" id="ARBA00022786"/>
    </source>
</evidence>
<dbReference type="InterPro" id="IPR014729">
    <property type="entry name" value="Rossmann-like_a/b/a_fold"/>
</dbReference>
<dbReference type="PANTHER" id="PTHR45647">
    <property type="entry name" value="OS02G0152300 PROTEIN"/>
    <property type="match status" value="1"/>
</dbReference>
<accession>A0A5B7A0H0</accession>
<dbReference type="SUPFAM" id="SSF52402">
    <property type="entry name" value="Adenine nucleotide alpha hydrolases-like"/>
    <property type="match status" value="1"/>
</dbReference>
<evidence type="ECO:0000256" key="4">
    <source>
        <dbReference type="SAM" id="Coils"/>
    </source>
</evidence>
<keyword evidence="3" id="KW-0833">Ubl conjugation pathway</keyword>
<dbReference type="EC" id="2.3.2.27" evidence="2"/>
<keyword evidence="4" id="KW-0175">Coiled coil</keyword>
<keyword evidence="6" id="KW-0812">Transmembrane</keyword>
<feature type="compositionally biased region" description="Polar residues" evidence="5">
    <location>
        <begin position="253"/>
        <end position="273"/>
    </location>
</feature>
<dbReference type="AlphaFoldDB" id="A0A5B7A0H0"/>
<evidence type="ECO:0000256" key="2">
    <source>
        <dbReference type="ARBA" id="ARBA00012483"/>
    </source>
</evidence>
<gene>
    <name evidence="8" type="ORF">Din_018645</name>
    <name evidence="9" type="ORF">Din_018647</name>
</gene>
<dbReference type="GO" id="GO:0016491">
    <property type="term" value="F:oxidoreductase activity"/>
    <property type="evidence" value="ECO:0007669"/>
    <property type="project" value="UniProtKB-KW"/>
</dbReference>
<name>A0A5B7A0H0_DAVIN</name>
<dbReference type="GO" id="GO:0061630">
    <property type="term" value="F:ubiquitin protein ligase activity"/>
    <property type="evidence" value="ECO:0007669"/>
    <property type="project" value="UniProtKB-EC"/>
</dbReference>
<keyword evidence="6" id="KW-0472">Membrane</keyword>
<dbReference type="InterPro" id="IPR006016">
    <property type="entry name" value="UspA"/>
</dbReference>
<evidence type="ECO:0000313" key="9">
    <source>
        <dbReference type="EMBL" id="MPA49206.1"/>
    </source>
</evidence>
<sequence length="416" mass="47711">MWNRRGNRERSVTVAVDKDRGSQNALKWAIDHILTRGQTVTLIHVNQSSSSISPPMGNTDATNREESEDFFLPFRCFCSRREVLWDAVTLEDQDIAKALIEYVSYNRVGTLLLGAPSKSGIYRLFKNDIPSTILRGAPYFCNVYVISKAKIASMRAASRPVPSIPAPERIQSTPNNLNHEMDFMGRATDNRLHDEVSLSDTDISFASSGRPSTDSMFLDFYDNLGSEMYQWPPKSLSVQDRNTDPLCSESRLSDFNSPAELSSMQRETKTTSWSPLKIEEMEEKMRRLERQMNQTINMYHTACKEALTAKQKVKELQLLKMEDEKRLEEALRAKEDALEIADKEREKVKKAVEVAKAAYRKAEKRLNAEMKALKEAEDKKMMIDSLGHSNIVLKYQSLLHIIAVIFIFYFYFFELK</sequence>
<keyword evidence="6" id="KW-1133">Transmembrane helix</keyword>
<feature type="region of interest" description="Disordered" evidence="5">
    <location>
        <begin position="250"/>
        <end position="273"/>
    </location>
</feature>
<dbReference type="InterPro" id="IPR051348">
    <property type="entry name" value="U-box_ubiquitin_ligases"/>
</dbReference>